<evidence type="ECO:0000313" key="3">
    <source>
        <dbReference type="Proteomes" id="UP000054538"/>
    </source>
</evidence>
<protein>
    <submittedName>
        <fullName evidence="2">Uncharacterized protein</fullName>
    </submittedName>
</protein>
<organism evidence="2 3">
    <name type="scientific">Paxillus rubicundulus Ve08.2h10</name>
    <dbReference type="NCBI Taxonomy" id="930991"/>
    <lineage>
        <taxon>Eukaryota</taxon>
        <taxon>Fungi</taxon>
        <taxon>Dikarya</taxon>
        <taxon>Basidiomycota</taxon>
        <taxon>Agaricomycotina</taxon>
        <taxon>Agaricomycetes</taxon>
        <taxon>Agaricomycetidae</taxon>
        <taxon>Boletales</taxon>
        <taxon>Paxilineae</taxon>
        <taxon>Paxillaceae</taxon>
        <taxon>Paxillus</taxon>
    </lineage>
</organism>
<keyword evidence="1" id="KW-0732">Signal</keyword>
<dbReference type="Proteomes" id="UP000054538">
    <property type="component" value="Unassembled WGS sequence"/>
</dbReference>
<evidence type="ECO:0000313" key="2">
    <source>
        <dbReference type="EMBL" id="KIK79926.1"/>
    </source>
</evidence>
<feature type="signal peptide" evidence="1">
    <location>
        <begin position="1"/>
        <end position="23"/>
    </location>
</feature>
<feature type="chain" id="PRO_5002208425" evidence="1">
    <location>
        <begin position="24"/>
        <end position="111"/>
    </location>
</feature>
<keyword evidence="3" id="KW-1185">Reference proteome</keyword>
<dbReference type="AlphaFoldDB" id="A0A0D0D8C3"/>
<sequence length="111" mass="11713">MIRFIGVSMQGVILLRLIHHSTGLDQRSLAQNMKMVILIQVVMKFQWGPGEDEVEVDGASGCEKMRLCGLGVGTPYARDPVAEGANGTGVCDGEFKLTFVGCAGPGKAASS</sequence>
<reference evidence="3" key="2">
    <citation type="submission" date="2015-01" db="EMBL/GenBank/DDBJ databases">
        <title>Evolutionary Origins and Diversification of the Mycorrhizal Mutualists.</title>
        <authorList>
            <consortium name="DOE Joint Genome Institute"/>
            <consortium name="Mycorrhizal Genomics Consortium"/>
            <person name="Kohler A."/>
            <person name="Kuo A."/>
            <person name="Nagy L.G."/>
            <person name="Floudas D."/>
            <person name="Copeland A."/>
            <person name="Barry K.W."/>
            <person name="Cichocki N."/>
            <person name="Veneault-Fourrey C."/>
            <person name="LaButti K."/>
            <person name="Lindquist E.A."/>
            <person name="Lipzen A."/>
            <person name="Lundell T."/>
            <person name="Morin E."/>
            <person name="Murat C."/>
            <person name="Riley R."/>
            <person name="Ohm R."/>
            <person name="Sun H."/>
            <person name="Tunlid A."/>
            <person name="Henrissat B."/>
            <person name="Grigoriev I.V."/>
            <person name="Hibbett D.S."/>
            <person name="Martin F."/>
        </authorList>
    </citation>
    <scope>NUCLEOTIDE SEQUENCE [LARGE SCALE GENOMIC DNA]</scope>
    <source>
        <strain evidence="3">Ve08.2h10</strain>
    </source>
</reference>
<dbReference type="HOGENOM" id="CLU_2159185_0_0_1"/>
<dbReference type="InParanoid" id="A0A0D0D8C3"/>
<accession>A0A0D0D8C3</accession>
<proteinExistence type="predicted"/>
<dbReference type="EMBL" id="KN826147">
    <property type="protein sequence ID" value="KIK79926.1"/>
    <property type="molecule type" value="Genomic_DNA"/>
</dbReference>
<evidence type="ECO:0000256" key="1">
    <source>
        <dbReference type="SAM" id="SignalP"/>
    </source>
</evidence>
<name>A0A0D0D8C3_9AGAM</name>
<reference evidence="2 3" key="1">
    <citation type="submission" date="2014-04" db="EMBL/GenBank/DDBJ databases">
        <authorList>
            <consortium name="DOE Joint Genome Institute"/>
            <person name="Kuo A."/>
            <person name="Kohler A."/>
            <person name="Jargeat P."/>
            <person name="Nagy L.G."/>
            <person name="Floudas D."/>
            <person name="Copeland A."/>
            <person name="Barry K.W."/>
            <person name="Cichocki N."/>
            <person name="Veneault-Fourrey C."/>
            <person name="LaButti K."/>
            <person name="Lindquist E.A."/>
            <person name="Lipzen A."/>
            <person name="Lundell T."/>
            <person name="Morin E."/>
            <person name="Murat C."/>
            <person name="Sun H."/>
            <person name="Tunlid A."/>
            <person name="Henrissat B."/>
            <person name="Grigoriev I.V."/>
            <person name="Hibbett D.S."/>
            <person name="Martin F."/>
            <person name="Nordberg H.P."/>
            <person name="Cantor M.N."/>
            <person name="Hua S.X."/>
        </authorList>
    </citation>
    <scope>NUCLEOTIDE SEQUENCE [LARGE SCALE GENOMIC DNA]</scope>
    <source>
        <strain evidence="2 3">Ve08.2h10</strain>
    </source>
</reference>
<gene>
    <name evidence="2" type="ORF">PAXRUDRAFT_28292</name>
</gene>